<dbReference type="AlphaFoldDB" id="A0A4Q5N489"/>
<evidence type="ECO:0000313" key="3">
    <source>
        <dbReference type="Proteomes" id="UP000293764"/>
    </source>
</evidence>
<proteinExistence type="predicted"/>
<protein>
    <recommendedName>
        <fullName evidence="4">Peptidase inhibitor family I36 protein</fullName>
    </recommendedName>
</protein>
<dbReference type="OrthoDB" id="4829189at2"/>
<accession>A0A4Q5N489</accession>
<keyword evidence="3" id="KW-1185">Reference proteome</keyword>
<gene>
    <name evidence="2" type="ORF">EUA98_00435</name>
</gene>
<name>A0A4Q5N489_9MICO</name>
<dbReference type="Proteomes" id="UP000293764">
    <property type="component" value="Unassembled WGS sequence"/>
</dbReference>
<comment type="caution">
    <text evidence="2">The sequence shown here is derived from an EMBL/GenBank/DDBJ whole genome shotgun (WGS) entry which is preliminary data.</text>
</comment>
<feature type="signal peptide" evidence="1">
    <location>
        <begin position="1"/>
        <end position="35"/>
    </location>
</feature>
<dbReference type="EMBL" id="SDWW01000001">
    <property type="protein sequence ID" value="RYV52995.1"/>
    <property type="molecule type" value="Genomic_DNA"/>
</dbReference>
<sequence>MNTASETRRHPVRWVLLLSLLPGLSLVAPSPSATAVGVDLVGPMSSSQCASGTFCLWSSALYAGSFWSTSSQSLVNVGGVTGARSLWNRTGFAVRVYSAAGGGGSSSCFAPGTQKSQVALASFSVKVLTTTAC</sequence>
<dbReference type="Pfam" id="PF03995">
    <property type="entry name" value="Inhibitor_I36"/>
    <property type="match status" value="1"/>
</dbReference>
<evidence type="ECO:0008006" key="4">
    <source>
        <dbReference type="Google" id="ProtNLM"/>
    </source>
</evidence>
<keyword evidence="1" id="KW-0732">Signal</keyword>
<feature type="chain" id="PRO_5020215544" description="Peptidase inhibitor family I36 protein" evidence="1">
    <location>
        <begin position="36"/>
        <end position="133"/>
    </location>
</feature>
<evidence type="ECO:0000256" key="1">
    <source>
        <dbReference type="SAM" id="SignalP"/>
    </source>
</evidence>
<dbReference type="RefSeq" id="WP_130100694.1">
    <property type="nucleotide sequence ID" value="NZ_SDWW01000001.1"/>
</dbReference>
<organism evidence="2 3">
    <name type="scientific">Pengzhenrongella frigida</name>
    <dbReference type="NCBI Taxonomy" id="1259133"/>
    <lineage>
        <taxon>Bacteria</taxon>
        <taxon>Bacillati</taxon>
        <taxon>Actinomycetota</taxon>
        <taxon>Actinomycetes</taxon>
        <taxon>Micrococcales</taxon>
        <taxon>Pengzhenrongella</taxon>
    </lineage>
</organism>
<evidence type="ECO:0000313" key="2">
    <source>
        <dbReference type="EMBL" id="RYV52995.1"/>
    </source>
</evidence>
<reference evidence="2 3" key="1">
    <citation type="submission" date="2019-01" db="EMBL/GenBank/DDBJ databases">
        <title>Novel species of Cellulomonas.</title>
        <authorList>
            <person name="Liu Q."/>
            <person name="Xin Y.-H."/>
        </authorList>
    </citation>
    <scope>NUCLEOTIDE SEQUENCE [LARGE SCALE GENOMIC DNA]</scope>
    <source>
        <strain evidence="2 3">HLT2-17</strain>
    </source>
</reference>